<organism evidence="2 3">
    <name type="scientific">Anguilla anguilla</name>
    <name type="common">European freshwater eel</name>
    <name type="synonym">Muraena anguilla</name>
    <dbReference type="NCBI Taxonomy" id="7936"/>
    <lineage>
        <taxon>Eukaryota</taxon>
        <taxon>Metazoa</taxon>
        <taxon>Chordata</taxon>
        <taxon>Craniata</taxon>
        <taxon>Vertebrata</taxon>
        <taxon>Euteleostomi</taxon>
        <taxon>Actinopterygii</taxon>
        <taxon>Neopterygii</taxon>
        <taxon>Teleostei</taxon>
        <taxon>Anguilliformes</taxon>
        <taxon>Anguillidae</taxon>
        <taxon>Anguilla</taxon>
    </lineage>
</organism>
<feature type="compositionally biased region" description="Basic and acidic residues" evidence="1">
    <location>
        <begin position="80"/>
        <end position="93"/>
    </location>
</feature>
<sequence>GVPEGEGAAGGGVLPRGDGEPALLLPGSRRHPADSGVLDLGAQGRRPGQHRGLSPSVRGQLPRLAPDGPGHLPQPVPGEPVHRDQGREDDGRGHLRVRVRHLPQRQRAGRDRAGHAGHA</sequence>
<protein>
    <submittedName>
        <fullName evidence="2">Uncharacterized protein</fullName>
    </submittedName>
</protein>
<keyword evidence="3" id="KW-1185">Reference proteome</keyword>
<evidence type="ECO:0000313" key="2">
    <source>
        <dbReference type="EMBL" id="KAG5856228.1"/>
    </source>
</evidence>
<dbReference type="AlphaFoldDB" id="A0A9D3S654"/>
<comment type="caution">
    <text evidence="2">The sequence shown here is derived from an EMBL/GenBank/DDBJ whole genome shotgun (WGS) entry which is preliminary data.</text>
</comment>
<gene>
    <name evidence="2" type="ORF">ANANG_G00005820</name>
</gene>
<evidence type="ECO:0000256" key="1">
    <source>
        <dbReference type="SAM" id="MobiDB-lite"/>
    </source>
</evidence>
<dbReference type="Proteomes" id="UP001044222">
    <property type="component" value="Unassembled WGS sequence"/>
</dbReference>
<feature type="non-terminal residue" evidence="2">
    <location>
        <position position="119"/>
    </location>
</feature>
<feature type="region of interest" description="Disordered" evidence="1">
    <location>
        <begin position="1"/>
        <end position="119"/>
    </location>
</feature>
<feature type="non-terminal residue" evidence="2">
    <location>
        <position position="1"/>
    </location>
</feature>
<name>A0A9D3S654_ANGAN</name>
<proteinExistence type="predicted"/>
<reference evidence="2" key="1">
    <citation type="submission" date="2021-01" db="EMBL/GenBank/DDBJ databases">
        <title>A chromosome-scale assembly of European eel, Anguilla anguilla.</title>
        <authorList>
            <person name="Henkel C."/>
            <person name="Jong-Raadsen S.A."/>
            <person name="Dufour S."/>
            <person name="Weltzien F.-A."/>
            <person name="Palstra A.P."/>
            <person name="Pelster B."/>
            <person name="Spaink H.P."/>
            <person name="Van Den Thillart G.E."/>
            <person name="Jansen H."/>
            <person name="Zahm M."/>
            <person name="Klopp C."/>
            <person name="Cedric C."/>
            <person name="Louis A."/>
            <person name="Berthelot C."/>
            <person name="Parey E."/>
            <person name="Roest Crollius H."/>
            <person name="Montfort J."/>
            <person name="Robinson-Rechavi M."/>
            <person name="Bucao C."/>
            <person name="Bouchez O."/>
            <person name="Gislard M."/>
            <person name="Lluch J."/>
            <person name="Milhes M."/>
            <person name="Lampietro C."/>
            <person name="Lopez Roques C."/>
            <person name="Donnadieu C."/>
            <person name="Braasch I."/>
            <person name="Desvignes T."/>
            <person name="Postlethwait J."/>
            <person name="Bobe J."/>
            <person name="Guiguen Y."/>
            <person name="Dirks R."/>
        </authorList>
    </citation>
    <scope>NUCLEOTIDE SEQUENCE</scope>
    <source>
        <strain evidence="2">Tag_6206</strain>
        <tissue evidence="2">Liver</tissue>
    </source>
</reference>
<feature type="compositionally biased region" description="Basic and acidic residues" evidence="1">
    <location>
        <begin position="108"/>
        <end position="119"/>
    </location>
</feature>
<accession>A0A9D3S654</accession>
<dbReference type="EMBL" id="JAFIRN010000001">
    <property type="protein sequence ID" value="KAG5856228.1"/>
    <property type="molecule type" value="Genomic_DNA"/>
</dbReference>
<feature type="compositionally biased region" description="Basic residues" evidence="1">
    <location>
        <begin position="94"/>
        <end position="104"/>
    </location>
</feature>
<evidence type="ECO:0000313" key="3">
    <source>
        <dbReference type="Proteomes" id="UP001044222"/>
    </source>
</evidence>